<feature type="compositionally biased region" description="Polar residues" evidence="1">
    <location>
        <begin position="65"/>
        <end position="80"/>
    </location>
</feature>
<keyword evidence="4" id="KW-1185">Reference proteome</keyword>
<evidence type="ECO:0000259" key="2">
    <source>
        <dbReference type="PROSITE" id="PS00028"/>
    </source>
</evidence>
<dbReference type="PROSITE" id="PS00028">
    <property type="entry name" value="ZINC_FINGER_C2H2_1"/>
    <property type="match status" value="1"/>
</dbReference>
<feature type="region of interest" description="Disordered" evidence="1">
    <location>
        <begin position="1"/>
        <end position="24"/>
    </location>
</feature>
<dbReference type="EMBL" id="UYRR01033056">
    <property type="protein sequence ID" value="VDK57667.1"/>
    <property type="molecule type" value="Genomic_DNA"/>
</dbReference>
<reference evidence="3 4" key="1">
    <citation type="submission" date="2018-11" db="EMBL/GenBank/DDBJ databases">
        <authorList>
            <consortium name="Pathogen Informatics"/>
        </authorList>
    </citation>
    <scope>NUCLEOTIDE SEQUENCE [LARGE SCALE GENOMIC DNA]</scope>
</reference>
<dbReference type="Proteomes" id="UP000267096">
    <property type="component" value="Unassembled WGS sequence"/>
</dbReference>
<dbReference type="OrthoDB" id="9998363at2759"/>
<evidence type="ECO:0000313" key="3">
    <source>
        <dbReference type="EMBL" id="VDK57667.1"/>
    </source>
</evidence>
<feature type="domain" description="C2H2-type" evidence="2">
    <location>
        <begin position="42"/>
        <end position="62"/>
    </location>
</feature>
<gene>
    <name evidence="3" type="ORF">ASIM_LOCUS16395</name>
</gene>
<dbReference type="AlphaFoldDB" id="A0A3P6REW6"/>
<evidence type="ECO:0000313" key="4">
    <source>
        <dbReference type="Proteomes" id="UP000267096"/>
    </source>
</evidence>
<accession>A0A3P6REW6</accession>
<evidence type="ECO:0000256" key="1">
    <source>
        <dbReference type="SAM" id="MobiDB-lite"/>
    </source>
</evidence>
<sequence>MPALVSGGSAGGGGPPGGIPTSSGVVNGNPVDALMWMWRTVCSVCQKVCASPHDLEQHLKMHLNGTVTSSPSGNNTNNASPAMILQKSD</sequence>
<dbReference type="InterPro" id="IPR036236">
    <property type="entry name" value="Znf_C2H2_sf"/>
</dbReference>
<feature type="region of interest" description="Disordered" evidence="1">
    <location>
        <begin position="64"/>
        <end position="89"/>
    </location>
</feature>
<organism evidence="3 4">
    <name type="scientific">Anisakis simplex</name>
    <name type="common">Herring worm</name>
    <dbReference type="NCBI Taxonomy" id="6269"/>
    <lineage>
        <taxon>Eukaryota</taxon>
        <taxon>Metazoa</taxon>
        <taxon>Ecdysozoa</taxon>
        <taxon>Nematoda</taxon>
        <taxon>Chromadorea</taxon>
        <taxon>Rhabditida</taxon>
        <taxon>Spirurina</taxon>
        <taxon>Ascaridomorpha</taxon>
        <taxon>Ascaridoidea</taxon>
        <taxon>Anisakidae</taxon>
        <taxon>Anisakis</taxon>
        <taxon>Anisakis simplex complex</taxon>
    </lineage>
</organism>
<dbReference type="InterPro" id="IPR013087">
    <property type="entry name" value="Znf_C2H2_type"/>
</dbReference>
<proteinExistence type="predicted"/>
<protein>
    <recommendedName>
        <fullName evidence="2">C2H2-type domain-containing protein</fullName>
    </recommendedName>
</protein>
<dbReference type="SUPFAM" id="SSF57667">
    <property type="entry name" value="beta-beta-alpha zinc fingers"/>
    <property type="match status" value="1"/>
</dbReference>
<name>A0A3P6REW6_ANISI</name>